<protein>
    <submittedName>
        <fullName evidence="4">Endonuclease</fullName>
    </submittedName>
</protein>
<accession>A0A8S5RVH7</accession>
<evidence type="ECO:0000256" key="1">
    <source>
        <dbReference type="ARBA" id="ARBA00023125"/>
    </source>
</evidence>
<keyword evidence="4" id="KW-0255">Endonuclease</keyword>
<feature type="domain" description="Cas12f1-like TNB" evidence="3">
    <location>
        <begin position="384"/>
        <end position="444"/>
    </location>
</feature>
<dbReference type="InterPro" id="IPR010095">
    <property type="entry name" value="Cas12f1-like_TNB"/>
</dbReference>
<reference evidence="4" key="1">
    <citation type="journal article" date="2021" name="Proc. Natl. Acad. Sci. U.S.A.">
        <title>A Catalog of Tens of Thousands of Viruses from Human Metagenomes Reveals Hidden Associations with Chronic Diseases.</title>
        <authorList>
            <person name="Tisza M.J."/>
            <person name="Buck C.B."/>
        </authorList>
    </citation>
    <scope>NUCLEOTIDE SEQUENCE</scope>
    <source>
        <strain evidence="4">CtHip2</strain>
    </source>
</reference>
<keyword evidence="4" id="KW-0540">Nuclease</keyword>
<keyword evidence="1" id="KW-0238">DNA-binding</keyword>
<dbReference type="GO" id="GO:0003677">
    <property type="term" value="F:DNA binding"/>
    <property type="evidence" value="ECO:0007669"/>
    <property type="project" value="UniProtKB-KW"/>
</dbReference>
<organism evidence="4">
    <name type="scientific">Siphoviridae sp. ctHip2</name>
    <dbReference type="NCBI Taxonomy" id="2827830"/>
    <lineage>
        <taxon>Viruses</taxon>
        <taxon>Duplodnaviria</taxon>
        <taxon>Heunggongvirae</taxon>
        <taxon>Uroviricota</taxon>
        <taxon>Caudoviricetes</taxon>
    </lineage>
</organism>
<evidence type="ECO:0000256" key="2">
    <source>
        <dbReference type="SAM" id="Coils"/>
    </source>
</evidence>
<dbReference type="NCBIfam" id="NF040570">
    <property type="entry name" value="guided_TnpB"/>
    <property type="match status" value="1"/>
</dbReference>
<sequence length="471" mass="54917">MKRTVKIKANCSNNESEILLIGTIQRNIKNYVWSRYSGIGSLLKQSGWTIRDELIQKDLLSKKITKIFSRIAIEKSASTIKADWTTTKKKVKNAIKQNENLTEDDKRYLYLCLKHTPTLYNILNYKKVDYSTDYLKDFKIDVHRLNNLLRRYIRRYKTKFHTNKTNIIIASNIYSFDSNNKCLSFTGKKKNSRIETTLIGHVPKLKGTLELVKNQKDNQYYLHVPLDRIIVKKNMTDESEILGLDVGITDLITLSNGSVYGANSAELFYTLSDNLVNKNRSRLFSYKQELEKRIVIEQDLSKKSILEQKLKNLEDNNLGSKKRISKISKYKSRIASHINCELNKMVKEEDIKEIVREDLNWSSKKKNVSRKQRNRFVTWSKGVLLERLSVKLAERGIKETIVNPAYTSQVCCKCNHLGNRKGKEFKCSNCNLSIDADFNASINIKKRKFIKEIDIYTPYKEVKKYYENLPV</sequence>
<evidence type="ECO:0000313" key="4">
    <source>
        <dbReference type="EMBL" id="DAF42624.1"/>
    </source>
</evidence>
<dbReference type="GO" id="GO:0004519">
    <property type="term" value="F:endonuclease activity"/>
    <property type="evidence" value="ECO:0007669"/>
    <property type="project" value="UniProtKB-KW"/>
</dbReference>
<feature type="coiled-coil region" evidence="2">
    <location>
        <begin position="296"/>
        <end position="323"/>
    </location>
</feature>
<keyword evidence="4" id="KW-0378">Hydrolase</keyword>
<proteinExistence type="predicted"/>
<dbReference type="EMBL" id="BK032497">
    <property type="protein sequence ID" value="DAF42624.1"/>
    <property type="molecule type" value="Genomic_DNA"/>
</dbReference>
<keyword evidence="2" id="KW-0175">Coiled coil</keyword>
<name>A0A8S5RVH7_9CAUD</name>
<evidence type="ECO:0000259" key="3">
    <source>
        <dbReference type="Pfam" id="PF07282"/>
    </source>
</evidence>
<dbReference type="Pfam" id="PF07282">
    <property type="entry name" value="Cas12f1-like_TNB"/>
    <property type="match status" value="1"/>
</dbReference>